<organism evidence="1 2">
    <name type="scientific">Hydra vulgaris</name>
    <name type="common">Hydra</name>
    <name type="synonym">Hydra attenuata</name>
    <dbReference type="NCBI Taxonomy" id="6087"/>
    <lineage>
        <taxon>Eukaryota</taxon>
        <taxon>Metazoa</taxon>
        <taxon>Cnidaria</taxon>
        <taxon>Hydrozoa</taxon>
        <taxon>Hydroidolina</taxon>
        <taxon>Anthoathecata</taxon>
        <taxon>Aplanulata</taxon>
        <taxon>Hydridae</taxon>
        <taxon>Hydra</taxon>
    </lineage>
</organism>
<dbReference type="SMART" id="SM01425">
    <property type="entry name" value="EsV_1_7"/>
    <property type="match status" value="4"/>
</dbReference>
<sequence>MDNKNFYCTVPLCNKKAIFGYKKIPERCKNHAKSYDRKICNPNFLNIKKHHTRCLLCANYATHGNIFSRIAQHCYRHATFNEVDVLKYRCNEKNCLNPATYDYIILLDMISDFRRCFEHKMIDQVNLRKAGVCTFPGCNSKNICYGYMEPYHLQLRCISHKLIGQIIVIKNTKCIFDDECKNTPMYGYLSSNERTHCEVHRLPNQYDLRTTKKYINKYC</sequence>
<proteinExistence type="predicted"/>
<gene>
    <name evidence="2" type="primary">LOC136078891</name>
</gene>
<evidence type="ECO:0000313" key="2">
    <source>
        <dbReference type="RefSeq" id="XP_065650780.1"/>
    </source>
</evidence>
<dbReference type="InterPro" id="IPR043822">
    <property type="entry name" value="EsV_1_7_cys"/>
</dbReference>
<dbReference type="Proteomes" id="UP001652625">
    <property type="component" value="Chromosome 03"/>
</dbReference>
<dbReference type="Pfam" id="PF19114">
    <property type="entry name" value="EsV_1_7_cys"/>
    <property type="match status" value="3"/>
</dbReference>
<protein>
    <submittedName>
        <fullName evidence="2">Uncharacterized protein LOC136078891</fullName>
    </submittedName>
</protein>
<name>A0ABM4BNU1_HYDVU</name>
<reference evidence="2" key="1">
    <citation type="submission" date="2025-08" db="UniProtKB">
        <authorList>
            <consortium name="RefSeq"/>
        </authorList>
    </citation>
    <scope>IDENTIFICATION</scope>
</reference>
<accession>A0ABM4BNU1</accession>
<dbReference type="GeneID" id="136078891"/>
<evidence type="ECO:0000313" key="1">
    <source>
        <dbReference type="Proteomes" id="UP001652625"/>
    </source>
</evidence>
<dbReference type="RefSeq" id="XP_065650780.1">
    <property type="nucleotide sequence ID" value="XM_065794708.1"/>
</dbReference>
<keyword evidence="1" id="KW-1185">Reference proteome</keyword>